<comment type="caution">
    <text evidence="3">The sequence shown here is derived from an EMBL/GenBank/DDBJ whole genome shotgun (WGS) entry which is preliminary data.</text>
</comment>
<feature type="chain" id="PRO_5021011583" evidence="1">
    <location>
        <begin position="18"/>
        <end position="312"/>
    </location>
</feature>
<name>A0A4U5N809_POPAL</name>
<dbReference type="Pfam" id="PF01048">
    <property type="entry name" value="PNP_UDP_1"/>
    <property type="match status" value="1"/>
</dbReference>
<keyword evidence="1" id="KW-0732">Signal</keyword>
<gene>
    <name evidence="3" type="ORF">D5086_0000282130</name>
</gene>
<dbReference type="InterPro" id="IPR035994">
    <property type="entry name" value="Nucleoside_phosphorylase_sf"/>
</dbReference>
<evidence type="ECO:0000259" key="2">
    <source>
        <dbReference type="Pfam" id="PF01048"/>
    </source>
</evidence>
<sequence>MSSVNLVVMVVGLLVLAQQSFQMSLRNPVAETNNCKIDFTRLGLVLTSDTNEQALQDSGLFTPDAETPYVDIAGRRFHIGTLNARYIVYVKIGGNSIPYSWNYSFGSAGALIYKKSSAGDVSVPLAIAFTGAWNWKKFGSEEGKLIFGEFNYPENGENLLASVDYDTIKLFSKGQSPQDVFWLPSTTSWYSVATKVLQDLELSQCYDGVCLPSKPKIVFGTKGSSSDSYIKNKAYGDFLHKAFNVSTADQESAAVAWTSLSNEKPFIVIRGASNVAGAASPGSQASYLASYNAFLAAAKFIESIPTPRLACE</sequence>
<reference evidence="3" key="1">
    <citation type="submission" date="2018-10" db="EMBL/GenBank/DDBJ databases">
        <title>Population genomic analysis revealed the cold adaptation of white poplar.</title>
        <authorList>
            <person name="Liu Y.-J."/>
        </authorList>
    </citation>
    <scope>NUCLEOTIDE SEQUENCE [LARGE SCALE GENOMIC DNA]</scope>
    <source>
        <strain evidence="3">PAL-ZL1</strain>
    </source>
</reference>
<protein>
    <submittedName>
        <fullName evidence="3">Wound-inducible 4</fullName>
    </submittedName>
</protein>
<dbReference type="SUPFAM" id="SSF53167">
    <property type="entry name" value="Purine and uridine phosphorylases"/>
    <property type="match status" value="1"/>
</dbReference>
<dbReference type="AlphaFoldDB" id="A0A4U5N809"/>
<evidence type="ECO:0000256" key="1">
    <source>
        <dbReference type="SAM" id="SignalP"/>
    </source>
</evidence>
<dbReference type="PANTHER" id="PTHR21234">
    <property type="entry name" value="PURINE NUCLEOSIDE PHOSPHORYLASE"/>
    <property type="match status" value="1"/>
</dbReference>
<accession>A0A4U5N809</accession>
<dbReference type="STRING" id="43335.A0A4U5N809"/>
<dbReference type="EMBL" id="RCHU01001113">
    <property type="protein sequence ID" value="TKR78430.1"/>
    <property type="molecule type" value="Genomic_DNA"/>
</dbReference>
<dbReference type="PANTHER" id="PTHR21234:SF45">
    <property type="entry name" value="NUCLEOSIDE PHOSPHORYLASE DOMAIN-CONTAINING PROTEIN"/>
    <property type="match status" value="1"/>
</dbReference>
<dbReference type="GO" id="GO:0009116">
    <property type="term" value="P:nucleoside metabolic process"/>
    <property type="evidence" value="ECO:0007669"/>
    <property type="project" value="InterPro"/>
</dbReference>
<organism evidence="3">
    <name type="scientific">Populus alba</name>
    <name type="common">White poplar</name>
    <dbReference type="NCBI Taxonomy" id="43335"/>
    <lineage>
        <taxon>Eukaryota</taxon>
        <taxon>Viridiplantae</taxon>
        <taxon>Streptophyta</taxon>
        <taxon>Embryophyta</taxon>
        <taxon>Tracheophyta</taxon>
        <taxon>Spermatophyta</taxon>
        <taxon>Magnoliopsida</taxon>
        <taxon>eudicotyledons</taxon>
        <taxon>Gunneridae</taxon>
        <taxon>Pentapetalae</taxon>
        <taxon>rosids</taxon>
        <taxon>fabids</taxon>
        <taxon>Malpighiales</taxon>
        <taxon>Salicaceae</taxon>
        <taxon>Saliceae</taxon>
        <taxon>Populus</taxon>
    </lineage>
</organism>
<dbReference type="Gene3D" id="3.40.50.1580">
    <property type="entry name" value="Nucleoside phosphorylase domain"/>
    <property type="match status" value="1"/>
</dbReference>
<evidence type="ECO:0000313" key="3">
    <source>
        <dbReference type="EMBL" id="TKR78430.1"/>
    </source>
</evidence>
<feature type="domain" description="Nucleoside phosphorylase" evidence="2">
    <location>
        <begin position="105"/>
        <end position="283"/>
    </location>
</feature>
<feature type="signal peptide" evidence="1">
    <location>
        <begin position="1"/>
        <end position="17"/>
    </location>
</feature>
<dbReference type="InterPro" id="IPR000845">
    <property type="entry name" value="Nucleoside_phosphorylase_d"/>
</dbReference>
<proteinExistence type="predicted"/>
<dbReference type="GO" id="GO:0003824">
    <property type="term" value="F:catalytic activity"/>
    <property type="evidence" value="ECO:0007669"/>
    <property type="project" value="InterPro"/>
</dbReference>